<feature type="domain" description="Nucleoside phosphorylase" evidence="12">
    <location>
        <begin position="26"/>
        <end position="279"/>
    </location>
</feature>
<evidence type="ECO:0000256" key="2">
    <source>
        <dbReference type="ARBA" id="ARBA00006751"/>
    </source>
</evidence>
<comment type="similarity">
    <text evidence="2 11">Belongs to the PNP/MTAP phosphorylase family.</text>
</comment>
<dbReference type="FunFam" id="3.40.50.1580:FF:000004">
    <property type="entry name" value="Purine nucleoside phosphorylase"/>
    <property type="match status" value="1"/>
</dbReference>
<dbReference type="InterPro" id="IPR035994">
    <property type="entry name" value="Nucleoside_phosphorylase_sf"/>
</dbReference>
<dbReference type="EC" id="2.4.2.1" evidence="3 11"/>
<evidence type="ECO:0000256" key="4">
    <source>
        <dbReference type="ARBA" id="ARBA00013834"/>
    </source>
</evidence>
<evidence type="ECO:0000313" key="14">
    <source>
        <dbReference type="Proteomes" id="UP001353858"/>
    </source>
</evidence>
<dbReference type="NCBIfam" id="TIGR01697">
    <property type="entry name" value="PNPH-PUNA-XAPA"/>
    <property type="match status" value="1"/>
</dbReference>
<keyword evidence="5 11" id="KW-0328">Glycosyltransferase</keyword>
<name>A0AAN7P6B9_9COLE</name>
<dbReference type="GO" id="GO:0005737">
    <property type="term" value="C:cytoplasm"/>
    <property type="evidence" value="ECO:0007669"/>
    <property type="project" value="TreeGrafter"/>
</dbReference>
<evidence type="ECO:0000256" key="9">
    <source>
        <dbReference type="ARBA" id="ARBA00023950"/>
    </source>
</evidence>
<dbReference type="InterPro" id="IPR011268">
    <property type="entry name" value="Purine_phosphorylase"/>
</dbReference>
<comment type="caution">
    <text evidence="13">The sequence shown here is derived from an EMBL/GenBank/DDBJ whole genome shotgun (WGS) entry which is preliminary data.</text>
</comment>
<proteinExistence type="inferred from homology"/>
<dbReference type="EMBL" id="JARPUR010000004">
    <property type="protein sequence ID" value="KAK4876713.1"/>
    <property type="molecule type" value="Genomic_DNA"/>
</dbReference>
<dbReference type="PANTHER" id="PTHR11904:SF9">
    <property type="entry name" value="PURINE NUCLEOSIDE PHOSPHORYLASE-RELATED"/>
    <property type="match status" value="1"/>
</dbReference>
<reference evidence="14" key="1">
    <citation type="submission" date="2023-01" db="EMBL/GenBank/DDBJ databases">
        <title>Key to firefly adult light organ development and bioluminescence: homeobox transcription factors regulate luciferase expression and transportation to peroxisome.</title>
        <authorList>
            <person name="Fu X."/>
        </authorList>
    </citation>
    <scope>NUCLEOTIDE SEQUENCE [LARGE SCALE GENOMIC DNA]</scope>
</reference>
<evidence type="ECO:0000256" key="5">
    <source>
        <dbReference type="ARBA" id="ARBA00022676"/>
    </source>
</evidence>
<keyword evidence="14" id="KW-1185">Reference proteome</keyword>
<sequence length="286" mass="31895">MNHDDYNSNLYESTKYLLDNVKIKPKIGIICGTGLGFLTDEIQEQIIFPYQSIPHFPVSTTKGHLGNLIFGYIAGVPVMCLQGRFHFFEGYSPQECVLPIRMMKLLGITHVLISNSAGALNPKFQIGNIMLIKDHINMLGIAGFNPLCGPNLDSLGPRFPCMNEAYCTQLIKYARKVAEEENFSNNICEGVYGCVSGPNYETAAEVKMLRMVGIDAVGMSTAHEVLTAKHCNMTVFAFSIITNICISNYDDKKHPDHEVINSIAETKKHALRKLVTKIVQRMDESR</sequence>
<dbReference type="Proteomes" id="UP001353858">
    <property type="component" value="Unassembled WGS sequence"/>
</dbReference>
<dbReference type="Pfam" id="PF01048">
    <property type="entry name" value="PNP_UDP_1"/>
    <property type="match status" value="1"/>
</dbReference>
<dbReference type="NCBIfam" id="NF006054">
    <property type="entry name" value="PRK08202.1"/>
    <property type="match status" value="1"/>
</dbReference>
<evidence type="ECO:0000256" key="3">
    <source>
        <dbReference type="ARBA" id="ARBA00011886"/>
    </source>
</evidence>
<dbReference type="GO" id="GO:0009116">
    <property type="term" value="P:nucleoside metabolic process"/>
    <property type="evidence" value="ECO:0007669"/>
    <property type="project" value="InterPro"/>
</dbReference>
<dbReference type="CDD" id="cd09009">
    <property type="entry name" value="PNP-EcPNPII_like"/>
    <property type="match status" value="1"/>
</dbReference>
<evidence type="ECO:0000256" key="8">
    <source>
        <dbReference type="ARBA" id="ARBA00023929"/>
    </source>
</evidence>
<comment type="catalytic activity">
    <reaction evidence="9">
        <text>2'-deoxyinosine + phosphate = 2-deoxy-alpha-D-ribose 1-phosphate + hypoxanthine</text>
        <dbReference type="Rhea" id="RHEA:27750"/>
        <dbReference type="ChEBI" id="CHEBI:17368"/>
        <dbReference type="ChEBI" id="CHEBI:28997"/>
        <dbReference type="ChEBI" id="CHEBI:43474"/>
        <dbReference type="ChEBI" id="CHEBI:57259"/>
        <dbReference type="EC" id="2.4.2.1"/>
    </reaction>
</comment>
<evidence type="ECO:0000256" key="7">
    <source>
        <dbReference type="ARBA" id="ARBA00023918"/>
    </source>
</evidence>
<dbReference type="SUPFAM" id="SSF53167">
    <property type="entry name" value="Purine and uridine phosphorylases"/>
    <property type="match status" value="1"/>
</dbReference>
<dbReference type="InterPro" id="IPR000845">
    <property type="entry name" value="Nucleoside_phosphorylase_d"/>
</dbReference>
<comment type="function">
    <text evidence="11">The purine nucleoside phosphorylases catalyze the phosphorolytic breakdown of the N-glycosidic bond in the beta-(deoxy)ribonucleoside molecules, with the formation of the corresponding free purine bases and pentose-1-phosphate.</text>
</comment>
<dbReference type="PANTHER" id="PTHR11904">
    <property type="entry name" value="METHYLTHIOADENOSINE/PURINE NUCLEOSIDE PHOSPHORYLASE"/>
    <property type="match status" value="1"/>
</dbReference>
<evidence type="ECO:0000259" key="12">
    <source>
        <dbReference type="Pfam" id="PF01048"/>
    </source>
</evidence>
<evidence type="ECO:0000256" key="10">
    <source>
        <dbReference type="ARBA" id="ARBA00023970"/>
    </source>
</evidence>
<comment type="catalytic activity">
    <reaction evidence="7">
        <text>inosine + phosphate = alpha-D-ribose 1-phosphate + hypoxanthine</text>
        <dbReference type="Rhea" id="RHEA:27646"/>
        <dbReference type="ChEBI" id="CHEBI:17368"/>
        <dbReference type="ChEBI" id="CHEBI:17596"/>
        <dbReference type="ChEBI" id="CHEBI:43474"/>
        <dbReference type="ChEBI" id="CHEBI:57720"/>
        <dbReference type="EC" id="2.4.2.1"/>
    </reaction>
</comment>
<dbReference type="AlphaFoldDB" id="A0AAN7P6B9"/>
<organism evidence="13 14">
    <name type="scientific">Aquatica leii</name>
    <dbReference type="NCBI Taxonomy" id="1421715"/>
    <lineage>
        <taxon>Eukaryota</taxon>
        <taxon>Metazoa</taxon>
        <taxon>Ecdysozoa</taxon>
        <taxon>Arthropoda</taxon>
        <taxon>Hexapoda</taxon>
        <taxon>Insecta</taxon>
        <taxon>Pterygota</taxon>
        <taxon>Neoptera</taxon>
        <taxon>Endopterygota</taxon>
        <taxon>Coleoptera</taxon>
        <taxon>Polyphaga</taxon>
        <taxon>Elateriformia</taxon>
        <taxon>Elateroidea</taxon>
        <taxon>Lampyridae</taxon>
        <taxon>Luciolinae</taxon>
        <taxon>Aquatica</taxon>
    </lineage>
</organism>
<keyword evidence="6 11" id="KW-0808">Transferase</keyword>
<comment type="catalytic activity">
    <reaction evidence="10">
        <text>guanosine + phosphate = alpha-D-ribose 1-phosphate + guanine</text>
        <dbReference type="Rhea" id="RHEA:13233"/>
        <dbReference type="ChEBI" id="CHEBI:16235"/>
        <dbReference type="ChEBI" id="CHEBI:16750"/>
        <dbReference type="ChEBI" id="CHEBI:43474"/>
        <dbReference type="ChEBI" id="CHEBI:57720"/>
        <dbReference type="EC" id="2.4.2.1"/>
    </reaction>
</comment>
<accession>A0AAN7P6B9</accession>
<dbReference type="Gene3D" id="3.40.50.1580">
    <property type="entry name" value="Nucleoside phosphorylase domain"/>
    <property type="match status" value="1"/>
</dbReference>
<dbReference type="PIRSF" id="PIRSF000477">
    <property type="entry name" value="PurNPase"/>
    <property type="match status" value="1"/>
</dbReference>
<gene>
    <name evidence="13" type="ORF">RN001_009219</name>
</gene>
<dbReference type="GO" id="GO:0004731">
    <property type="term" value="F:purine-nucleoside phosphorylase activity"/>
    <property type="evidence" value="ECO:0007669"/>
    <property type="project" value="UniProtKB-EC"/>
</dbReference>
<evidence type="ECO:0000313" key="13">
    <source>
        <dbReference type="EMBL" id="KAK4876713.1"/>
    </source>
</evidence>
<dbReference type="NCBIfam" id="TIGR01700">
    <property type="entry name" value="PNPH"/>
    <property type="match status" value="1"/>
</dbReference>
<evidence type="ECO:0000256" key="6">
    <source>
        <dbReference type="ARBA" id="ARBA00022679"/>
    </source>
</evidence>
<comment type="pathway">
    <text evidence="1 11">Purine metabolism; purine nucleoside salvage.</text>
</comment>
<evidence type="ECO:0000256" key="1">
    <source>
        <dbReference type="ARBA" id="ARBA00005058"/>
    </source>
</evidence>
<evidence type="ECO:0000256" key="11">
    <source>
        <dbReference type="PIRNR" id="PIRNR000477"/>
    </source>
</evidence>
<comment type="catalytic activity">
    <reaction evidence="8">
        <text>2'-deoxyguanosine + phosphate = 2-deoxy-alpha-D-ribose 1-phosphate + guanine</text>
        <dbReference type="Rhea" id="RHEA:27738"/>
        <dbReference type="ChEBI" id="CHEBI:16235"/>
        <dbReference type="ChEBI" id="CHEBI:17172"/>
        <dbReference type="ChEBI" id="CHEBI:43474"/>
        <dbReference type="ChEBI" id="CHEBI:57259"/>
        <dbReference type="EC" id="2.4.2.1"/>
    </reaction>
</comment>
<dbReference type="InterPro" id="IPR011270">
    <property type="entry name" value="Pur_Nuc_Pase_Ino/Guo-sp"/>
</dbReference>
<protein>
    <recommendedName>
        <fullName evidence="4 11">Purine nucleoside phosphorylase</fullName>
        <ecNumber evidence="3 11">2.4.2.1</ecNumber>
    </recommendedName>
    <alternativeName>
        <fullName evidence="11">Inosine-guanosine phosphorylase</fullName>
    </alternativeName>
</protein>